<dbReference type="EMBL" id="QRDV01000002">
    <property type="protein sequence ID" value="RED45314.1"/>
    <property type="molecule type" value="Genomic_DNA"/>
</dbReference>
<organism evidence="4 5">
    <name type="scientific">Winogradskyella eximia</name>
    <dbReference type="NCBI Taxonomy" id="262006"/>
    <lineage>
        <taxon>Bacteria</taxon>
        <taxon>Pseudomonadati</taxon>
        <taxon>Bacteroidota</taxon>
        <taxon>Flavobacteriia</taxon>
        <taxon>Flavobacteriales</taxon>
        <taxon>Flavobacteriaceae</taxon>
        <taxon>Winogradskyella</taxon>
    </lineage>
</organism>
<dbReference type="OrthoDB" id="975384at2"/>
<reference evidence="4 5" key="1">
    <citation type="submission" date="2018-07" db="EMBL/GenBank/DDBJ databases">
        <title>Genomic Encyclopedia of Type Strains, Phase III (KMG-III): the genomes of soil and plant-associated and newly described type strains.</title>
        <authorList>
            <person name="Whitman W."/>
        </authorList>
    </citation>
    <scope>NUCLEOTIDE SEQUENCE [LARGE SCALE GENOMIC DNA]</scope>
    <source>
        <strain evidence="4 5">CECT 7946</strain>
    </source>
</reference>
<dbReference type="RefSeq" id="WP_115816623.1">
    <property type="nucleotide sequence ID" value="NZ_QRDV01000002.1"/>
</dbReference>
<sequence length="601" mass="65420">MKNFTPILSSLCMLCFFNISKAQQQPETQIQNEFQNQINLNEEKPFSFKDIENAFNLPQIDSNESQSSNARRSELVSVTYTYDNGWLPSDPLIFATSIDDIIIEDGIANISANMICNILTIKPGASLTIDLGVTLTTAAINLESTSQQYSSLISDGTIIGNVTYSRYTAQIGTNDLISAPISGQLFDPFATLNTPNLASSGFIRAFAPYNAIIGAYENYNIVTNATTTIEAGQGFRAATIDGSALIFAGIVRTDDVLDIPISNDGLGKSWNLIGNPYPSYLDFDAFFSLNKSQLDGGPNQAIYGYDGDMSNGWTIWNQAIIDSPAETELIAPGQAFFVKAKSGGGLIDFTTRMRTTGSSDDFILGRASTSAHYGYLALNIHSGDSDFSTDFYFNSNATQGFDPGYDAAMYNENAPDFSIYSNLVENNTGMPLAVQAFSPDAMNTVVVPLGVNADQGEVLTFSILNTDLSSDINVYLEDTLNNSFTLLNTTDYLLTANADLSGTGRFYLRFEGEGLSTLKSTLSDINIFANNNAKTIVIEGQLQNDNTAQLHDVNGRLILTHALNNSTNNQTIDVSHLSPGIYILELNNTSNEKRIEKFIIR</sequence>
<feature type="signal peptide" evidence="2">
    <location>
        <begin position="1"/>
        <end position="22"/>
    </location>
</feature>
<dbReference type="Proteomes" id="UP000256980">
    <property type="component" value="Unassembled WGS sequence"/>
</dbReference>
<evidence type="ECO:0000256" key="1">
    <source>
        <dbReference type="ARBA" id="ARBA00022729"/>
    </source>
</evidence>
<dbReference type="AlphaFoldDB" id="A0A3D9H748"/>
<feature type="chain" id="PRO_5017565251" evidence="2">
    <location>
        <begin position="23"/>
        <end position="601"/>
    </location>
</feature>
<keyword evidence="1 2" id="KW-0732">Signal</keyword>
<comment type="caution">
    <text evidence="4">The sequence shown here is derived from an EMBL/GenBank/DDBJ whole genome shotgun (WGS) entry which is preliminary data.</text>
</comment>
<keyword evidence="5" id="KW-1185">Reference proteome</keyword>
<evidence type="ECO:0000313" key="5">
    <source>
        <dbReference type="Proteomes" id="UP000256980"/>
    </source>
</evidence>
<accession>A0A3D9H748</accession>
<dbReference type="NCBIfam" id="TIGR04183">
    <property type="entry name" value="Por_Secre_tail"/>
    <property type="match status" value="1"/>
</dbReference>
<protein>
    <submittedName>
        <fullName evidence="4">Putative secreted protein (Por secretion system target)</fullName>
    </submittedName>
</protein>
<feature type="domain" description="Secretion system C-terminal sorting" evidence="3">
    <location>
        <begin position="536"/>
        <end position="600"/>
    </location>
</feature>
<gene>
    <name evidence="4" type="ORF">DFQ10_102182</name>
</gene>
<evidence type="ECO:0000256" key="2">
    <source>
        <dbReference type="SAM" id="SignalP"/>
    </source>
</evidence>
<evidence type="ECO:0000259" key="3">
    <source>
        <dbReference type="Pfam" id="PF18962"/>
    </source>
</evidence>
<dbReference type="InterPro" id="IPR026444">
    <property type="entry name" value="Secre_tail"/>
</dbReference>
<name>A0A3D9H748_9FLAO</name>
<proteinExistence type="predicted"/>
<dbReference type="Pfam" id="PF18962">
    <property type="entry name" value="Por_Secre_tail"/>
    <property type="match status" value="1"/>
</dbReference>
<evidence type="ECO:0000313" key="4">
    <source>
        <dbReference type="EMBL" id="RED45314.1"/>
    </source>
</evidence>